<organism evidence="1 2">
    <name type="scientific">Roseospira visakhapatnamensis</name>
    <dbReference type="NCBI Taxonomy" id="390880"/>
    <lineage>
        <taxon>Bacteria</taxon>
        <taxon>Pseudomonadati</taxon>
        <taxon>Pseudomonadota</taxon>
        <taxon>Alphaproteobacteria</taxon>
        <taxon>Rhodospirillales</taxon>
        <taxon>Rhodospirillaceae</taxon>
        <taxon>Roseospira</taxon>
    </lineage>
</organism>
<comment type="caution">
    <text evidence="1">The sequence shown here is derived from an EMBL/GenBank/DDBJ whole genome shotgun (WGS) entry which is preliminary data.</text>
</comment>
<accession>A0A7W6RF65</accession>
<dbReference type="RefSeq" id="WP_184046439.1">
    <property type="nucleotide sequence ID" value="NZ_JACIGK010000023.1"/>
</dbReference>
<keyword evidence="2" id="KW-1185">Reference proteome</keyword>
<name>A0A7W6RF65_9PROT</name>
<dbReference type="AlphaFoldDB" id="A0A7W6RF65"/>
<protein>
    <submittedName>
        <fullName evidence="1">Uncharacterized protein</fullName>
    </submittedName>
</protein>
<dbReference type="EMBL" id="JACIGK010000023">
    <property type="protein sequence ID" value="MBB4267240.1"/>
    <property type="molecule type" value="Genomic_DNA"/>
</dbReference>
<gene>
    <name evidence="1" type="ORF">GGD89_002881</name>
</gene>
<sequence length="94" mass="10466">MVATPKNINKTKGGVAAKRIFILVGRFENFIFSSEFLILFCEWPASTKMGARGAHPRLLEDMVIRRCRQALSNVGLARSRGWPVRAVARPAPRG</sequence>
<evidence type="ECO:0000313" key="1">
    <source>
        <dbReference type="EMBL" id="MBB4267240.1"/>
    </source>
</evidence>
<evidence type="ECO:0000313" key="2">
    <source>
        <dbReference type="Proteomes" id="UP000554286"/>
    </source>
</evidence>
<reference evidence="1 2" key="1">
    <citation type="submission" date="2020-08" db="EMBL/GenBank/DDBJ databases">
        <title>Genome sequencing of Purple Non-Sulfur Bacteria from various extreme environments.</title>
        <authorList>
            <person name="Mayer M."/>
        </authorList>
    </citation>
    <scope>NUCLEOTIDE SEQUENCE [LARGE SCALE GENOMIC DNA]</scope>
    <source>
        <strain evidence="1 2">JA131</strain>
    </source>
</reference>
<dbReference type="Proteomes" id="UP000554286">
    <property type="component" value="Unassembled WGS sequence"/>
</dbReference>
<proteinExistence type="predicted"/>